<evidence type="ECO:0000313" key="12">
    <source>
        <dbReference type="Proteomes" id="UP000694844"/>
    </source>
</evidence>
<organism evidence="12 13">
    <name type="scientific">Crassostrea virginica</name>
    <name type="common">Eastern oyster</name>
    <dbReference type="NCBI Taxonomy" id="6565"/>
    <lineage>
        <taxon>Eukaryota</taxon>
        <taxon>Metazoa</taxon>
        <taxon>Spiralia</taxon>
        <taxon>Lophotrochozoa</taxon>
        <taxon>Mollusca</taxon>
        <taxon>Bivalvia</taxon>
        <taxon>Autobranchia</taxon>
        <taxon>Pteriomorphia</taxon>
        <taxon>Ostreida</taxon>
        <taxon>Ostreoidea</taxon>
        <taxon>Ostreidae</taxon>
        <taxon>Crassostrea</taxon>
    </lineage>
</organism>
<accession>A0A8B8D4A7</accession>
<dbReference type="OrthoDB" id="6132182at2759"/>
<dbReference type="PANTHER" id="PTHR24020:SF77">
    <property type="entry name" value="VON WILLEBRAND FACTOR A DOMAIN-CONTAINING PROTEIN 1"/>
    <property type="match status" value="1"/>
</dbReference>
<dbReference type="PRINTS" id="PR01217">
    <property type="entry name" value="PRICHEXTENSN"/>
</dbReference>
<comment type="subcellular location">
    <subcellularLocation>
        <location evidence="1">Secreted</location>
    </subcellularLocation>
</comment>
<dbReference type="PROSITE" id="PS51670">
    <property type="entry name" value="SHKT"/>
    <property type="match status" value="1"/>
</dbReference>
<dbReference type="InterPro" id="IPR050525">
    <property type="entry name" value="ECM_Assembly_Org"/>
</dbReference>
<dbReference type="PANTHER" id="PTHR24020">
    <property type="entry name" value="COLLAGEN ALPHA"/>
    <property type="match status" value="1"/>
</dbReference>
<dbReference type="GeneID" id="111124413"/>
<name>A0A8B8D4A7_CRAVI</name>
<feature type="signal peptide" evidence="9">
    <location>
        <begin position="1"/>
        <end position="22"/>
    </location>
</feature>
<feature type="domain" description="VWFA" evidence="10">
    <location>
        <begin position="27"/>
        <end position="217"/>
    </location>
</feature>
<dbReference type="RefSeq" id="XP_022322972.1">
    <property type="nucleotide sequence ID" value="XM_022467264.1"/>
</dbReference>
<dbReference type="Gene3D" id="3.40.50.410">
    <property type="entry name" value="von Willebrand factor, type A domain"/>
    <property type="match status" value="1"/>
</dbReference>
<evidence type="ECO:0000313" key="13">
    <source>
        <dbReference type="RefSeq" id="XP_022322972.1"/>
    </source>
</evidence>
<evidence type="ECO:0000256" key="7">
    <source>
        <dbReference type="PROSITE-ProRule" id="PRU01005"/>
    </source>
</evidence>
<sequence>MTTGRCIFYVLSILIGSRICHCNVAKDILFLLDTSESIGEFVFNGQMIPIVQNFIQNPDLVFDDQNTQVGLLASSNGQHLDIPLKNYQTKEELIRSLKDISFNGGNTDLHLALNYTQYNLLTPDKGDRSNADNVLVVLTDGGVQHPFETLSTIDRMKAQGLTVYVVLAGCRFNWFIIKNMASSGGHVITDLHHFSPAFTANHLWTEICKCQHTTPRVTTPSPRPPVTAPTPVTPSPSSRPRTSQSHHVFYTGSAPHPSQLPCIDNDDDCDLISKDNCITYRSWAMGSCRKTCGLCPQTTPSTTVTPRYTITASCFDADVLVCKQFPTAQLCADPTWAFGSCRKTCGLCQKSTVNPFHFVTLQKQMAVTIPKDTTPKPTAATPKPTTTTPKPTTTTPKPTTTTPKPTTATPKPTTTTQKPTTTTPKPTTTTPKPTTTTPKSTTTTPKPTTTTPKPTTTTPKPTTTTPKPTTTTPKPTTTTPKPTTTTPKPTTTTPKPTTTTPKPTTTTPKPTTTTLKPTTTTPKPTTTTPKPTTTTLKPNQIIF</sequence>
<evidence type="ECO:0000256" key="5">
    <source>
        <dbReference type="ARBA" id="ARBA00022737"/>
    </source>
</evidence>
<evidence type="ECO:0000256" key="6">
    <source>
        <dbReference type="ARBA" id="ARBA00023157"/>
    </source>
</evidence>
<reference evidence="13" key="1">
    <citation type="submission" date="2025-08" db="UniProtKB">
        <authorList>
            <consortium name="RefSeq"/>
        </authorList>
    </citation>
    <scope>IDENTIFICATION</scope>
    <source>
        <tissue evidence="13">Whole sample</tissue>
    </source>
</reference>
<evidence type="ECO:0000256" key="3">
    <source>
        <dbReference type="ARBA" id="ARBA00022553"/>
    </source>
</evidence>
<evidence type="ECO:0000256" key="2">
    <source>
        <dbReference type="ARBA" id="ARBA00022525"/>
    </source>
</evidence>
<keyword evidence="12" id="KW-1185">Reference proteome</keyword>
<dbReference type="PROSITE" id="PS50234">
    <property type="entry name" value="VWFA"/>
    <property type="match status" value="1"/>
</dbReference>
<feature type="region of interest" description="Disordered" evidence="8">
    <location>
        <begin position="215"/>
        <end position="245"/>
    </location>
</feature>
<evidence type="ECO:0000256" key="9">
    <source>
        <dbReference type="SAM" id="SignalP"/>
    </source>
</evidence>
<evidence type="ECO:0000256" key="4">
    <source>
        <dbReference type="ARBA" id="ARBA00022729"/>
    </source>
</evidence>
<dbReference type="Proteomes" id="UP000694844">
    <property type="component" value="Chromosome 3"/>
</dbReference>
<dbReference type="GO" id="GO:0005576">
    <property type="term" value="C:extracellular region"/>
    <property type="evidence" value="ECO:0007669"/>
    <property type="project" value="UniProtKB-SubCell"/>
</dbReference>
<keyword evidence="4 9" id="KW-0732">Signal</keyword>
<dbReference type="Pfam" id="PF01549">
    <property type="entry name" value="ShK"/>
    <property type="match status" value="2"/>
</dbReference>
<evidence type="ECO:0000256" key="8">
    <source>
        <dbReference type="SAM" id="MobiDB-lite"/>
    </source>
</evidence>
<keyword evidence="3" id="KW-0597">Phosphoprotein</keyword>
<feature type="domain" description="ShKT" evidence="11">
    <location>
        <begin position="262"/>
        <end position="295"/>
    </location>
</feature>
<dbReference type="InterPro" id="IPR036465">
    <property type="entry name" value="vWFA_dom_sf"/>
</dbReference>
<keyword evidence="2" id="KW-0964">Secreted</keyword>
<dbReference type="Pfam" id="PF00092">
    <property type="entry name" value="VWA"/>
    <property type="match status" value="1"/>
</dbReference>
<evidence type="ECO:0000259" key="10">
    <source>
        <dbReference type="PROSITE" id="PS50234"/>
    </source>
</evidence>
<dbReference type="SMART" id="SM00254">
    <property type="entry name" value="ShKT"/>
    <property type="match status" value="2"/>
</dbReference>
<comment type="caution">
    <text evidence="7">Lacks conserved residue(s) required for the propagation of feature annotation.</text>
</comment>
<feature type="compositionally biased region" description="Low complexity" evidence="8">
    <location>
        <begin position="375"/>
        <end position="543"/>
    </location>
</feature>
<dbReference type="AlphaFoldDB" id="A0A8B8D4A7"/>
<feature type="compositionally biased region" description="Pro residues" evidence="8">
    <location>
        <begin position="221"/>
        <end position="234"/>
    </location>
</feature>
<proteinExistence type="predicted"/>
<dbReference type="KEGG" id="cvn:111124413"/>
<dbReference type="CDD" id="cd01450">
    <property type="entry name" value="vWFA_subfamily_ECM"/>
    <property type="match status" value="1"/>
</dbReference>
<dbReference type="SUPFAM" id="SSF53300">
    <property type="entry name" value="vWA-like"/>
    <property type="match status" value="1"/>
</dbReference>
<dbReference type="InterPro" id="IPR003582">
    <property type="entry name" value="ShKT_dom"/>
</dbReference>
<evidence type="ECO:0000256" key="1">
    <source>
        <dbReference type="ARBA" id="ARBA00004613"/>
    </source>
</evidence>
<feature type="region of interest" description="Disordered" evidence="8">
    <location>
        <begin position="369"/>
        <end position="543"/>
    </location>
</feature>
<gene>
    <name evidence="13" type="primary">LOC111124413</name>
</gene>
<feature type="chain" id="PRO_5034504649" evidence="9">
    <location>
        <begin position="23"/>
        <end position="543"/>
    </location>
</feature>
<dbReference type="SMART" id="SM00327">
    <property type="entry name" value="VWA"/>
    <property type="match status" value="1"/>
</dbReference>
<dbReference type="InterPro" id="IPR002035">
    <property type="entry name" value="VWF_A"/>
</dbReference>
<protein>
    <submittedName>
        <fullName evidence="13">Mucin-2-like</fullName>
    </submittedName>
</protein>
<evidence type="ECO:0000259" key="11">
    <source>
        <dbReference type="PROSITE" id="PS51670"/>
    </source>
</evidence>
<keyword evidence="5" id="KW-0677">Repeat</keyword>
<keyword evidence="6" id="KW-1015">Disulfide bond</keyword>